<dbReference type="Proteomes" id="UP000287352">
    <property type="component" value="Unassembled WGS sequence"/>
</dbReference>
<name>A0A402A3B4_9CHLR</name>
<organism evidence="1 2">
    <name type="scientific">Tengunoibacter tsumagoiensis</name>
    <dbReference type="NCBI Taxonomy" id="2014871"/>
    <lineage>
        <taxon>Bacteria</taxon>
        <taxon>Bacillati</taxon>
        <taxon>Chloroflexota</taxon>
        <taxon>Ktedonobacteria</taxon>
        <taxon>Ktedonobacterales</taxon>
        <taxon>Dictyobacteraceae</taxon>
        <taxon>Tengunoibacter</taxon>
    </lineage>
</organism>
<keyword evidence="2" id="KW-1185">Reference proteome</keyword>
<dbReference type="RefSeq" id="WP_126581003.1">
    <property type="nucleotide sequence ID" value="NZ_BIFR01000001.1"/>
</dbReference>
<gene>
    <name evidence="1" type="ORF">KTT_33400</name>
</gene>
<dbReference type="OrthoDB" id="163299at2"/>
<evidence type="ECO:0000313" key="2">
    <source>
        <dbReference type="Proteomes" id="UP000287352"/>
    </source>
</evidence>
<dbReference type="EMBL" id="BIFR01000001">
    <property type="protein sequence ID" value="GCE13481.1"/>
    <property type="molecule type" value="Genomic_DNA"/>
</dbReference>
<proteinExistence type="predicted"/>
<accession>A0A402A3B4</accession>
<sequence length="124" mass="13503">MSTQSDRTLGYLRTCMDRRFVEATRKAFEQATGLAATDYWHESYAGGSAVAPASTVGEVYSVAHGAQIFGWQAHINNCGGQPGVSDDDIARRLDAVVAKMKETYPHGRHFRILAGLEGIDIQEA</sequence>
<comment type="caution">
    <text evidence="1">The sequence shown here is derived from an EMBL/GenBank/DDBJ whole genome shotgun (WGS) entry which is preliminary data.</text>
</comment>
<protein>
    <submittedName>
        <fullName evidence="1">Uncharacterized protein</fullName>
    </submittedName>
</protein>
<dbReference type="AlphaFoldDB" id="A0A402A3B4"/>
<evidence type="ECO:0000313" key="1">
    <source>
        <dbReference type="EMBL" id="GCE13481.1"/>
    </source>
</evidence>
<reference evidence="2" key="1">
    <citation type="submission" date="2018-12" db="EMBL/GenBank/DDBJ databases">
        <title>Tengunoibacter tsumagoiensis gen. nov., sp. nov., Dictyobacter kobayashii sp. nov., D. alpinus sp. nov., and D. joshuensis sp. nov. and description of Dictyobacteraceae fam. nov. within the order Ktedonobacterales isolated from Tengu-no-mugimeshi.</title>
        <authorList>
            <person name="Wang C.M."/>
            <person name="Zheng Y."/>
            <person name="Sakai Y."/>
            <person name="Toyoda A."/>
            <person name="Minakuchi Y."/>
            <person name="Abe K."/>
            <person name="Yokota A."/>
            <person name="Yabe S."/>
        </authorList>
    </citation>
    <scope>NUCLEOTIDE SEQUENCE [LARGE SCALE GENOMIC DNA]</scope>
    <source>
        <strain evidence="2">Uno3</strain>
    </source>
</reference>